<sequence length="449" mass="51011">MGLNSGQLVEQARCRDAEFPPTPWRWIDGPGCGVPWEASNRVDMDGMARRWKLVDAVWDYDVWGYPPAWTRLSDAVVFKLLLKKIAKVRSENWPFDFNSRGQMRFEREPQGPAVWIERKGRYYYPEIGGRYVLGGEIARMMDSWFIEPPSYDTRRDSIYFGRVEVPSWAKDQGAIIVPSRGVTGLTFDDEARLLRWHVGGSGYLGQGNEEPEDAHDSKKLIHVKKEVKREAVKKEVVKKEVMKKERIAIKSEAVNGSQRLHLLRTPKRKPESQVNSRSKRGKATSSAFKIEDIPIKSEAVNGTSELDLKNEPDAKAPITTPQQQSSAHNQTPRILKREPESHIVTGHNRRGRTRSSALTQGSKTESWVEMASTMIRQAVSADREHQALIRSIREDVKSLQSRVDALKASAPLPRALEDVRKLMAEHEDDVLGTEQIARTMQTILQQLPS</sequence>
<organism evidence="2 3">
    <name type="scientific">Aspergillus felis</name>
    <dbReference type="NCBI Taxonomy" id="1287682"/>
    <lineage>
        <taxon>Eukaryota</taxon>
        <taxon>Fungi</taxon>
        <taxon>Dikarya</taxon>
        <taxon>Ascomycota</taxon>
        <taxon>Pezizomycotina</taxon>
        <taxon>Eurotiomycetes</taxon>
        <taxon>Eurotiomycetidae</taxon>
        <taxon>Eurotiales</taxon>
        <taxon>Aspergillaceae</taxon>
        <taxon>Aspergillus</taxon>
        <taxon>Aspergillus subgen. Fumigati</taxon>
    </lineage>
</organism>
<proteinExistence type="predicted"/>
<protein>
    <submittedName>
        <fullName evidence="2">Uncharacterized protein</fullName>
    </submittedName>
</protein>
<evidence type="ECO:0000313" key="2">
    <source>
        <dbReference type="EMBL" id="KAF7177608.1"/>
    </source>
</evidence>
<dbReference type="Proteomes" id="UP000641853">
    <property type="component" value="Unassembled WGS sequence"/>
</dbReference>
<feature type="region of interest" description="Disordered" evidence="1">
    <location>
        <begin position="308"/>
        <end position="363"/>
    </location>
</feature>
<evidence type="ECO:0000313" key="3">
    <source>
        <dbReference type="Proteomes" id="UP000641853"/>
    </source>
</evidence>
<feature type="compositionally biased region" description="Polar residues" evidence="1">
    <location>
        <begin position="354"/>
        <end position="363"/>
    </location>
</feature>
<comment type="caution">
    <text evidence="2">The sequence shown here is derived from an EMBL/GenBank/DDBJ whole genome shotgun (WGS) entry which is preliminary data.</text>
</comment>
<dbReference type="EMBL" id="JACBAG010001895">
    <property type="protein sequence ID" value="KAF7177608.1"/>
    <property type="molecule type" value="Genomic_DNA"/>
</dbReference>
<name>A0A8H6QR63_9EURO</name>
<reference evidence="2" key="1">
    <citation type="submission" date="2020-06" db="EMBL/GenBank/DDBJ databases">
        <title>Draft genome sequences of strains closely related to Aspergillus parafelis and Aspergillus hiratsukae.</title>
        <authorList>
            <person name="Dos Santos R.A.C."/>
            <person name="Rivero-Menendez O."/>
            <person name="Steenwyk J.L."/>
            <person name="Mead M.E."/>
            <person name="Goldman G.H."/>
            <person name="Alastruey-Izquierdo A."/>
            <person name="Rokas A."/>
        </authorList>
    </citation>
    <scope>NUCLEOTIDE SEQUENCE</scope>
    <source>
        <strain evidence="2">CNM-CM7691</strain>
    </source>
</reference>
<evidence type="ECO:0000256" key="1">
    <source>
        <dbReference type="SAM" id="MobiDB-lite"/>
    </source>
</evidence>
<feature type="region of interest" description="Disordered" evidence="1">
    <location>
        <begin position="258"/>
        <end position="290"/>
    </location>
</feature>
<accession>A0A8H6QR63</accession>
<feature type="compositionally biased region" description="Polar residues" evidence="1">
    <location>
        <begin position="319"/>
        <end position="332"/>
    </location>
</feature>
<gene>
    <name evidence="2" type="ORF">CNMCM7691_005937</name>
</gene>
<dbReference type="AlphaFoldDB" id="A0A8H6QR63"/>
<keyword evidence="3" id="KW-1185">Reference proteome</keyword>